<organism evidence="1 2">
    <name type="scientific">Shuttleworthella satelles DSM 14600</name>
    <dbReference type="NCBI Taxonomy" id="626523"/>
    <lineage>
        <taxon>Bacteria</taxon>
        <taxon>Bacillati</taxon>
        <taxon>Bacillota</taxon>
        <taxon>Clostridia</taxon>
        <taxon>Lachnospirales</taxon>
        <taxon>Lachnospiraceae</taxon>
        <taxon>Shuttleworthella</taxon>
    </lineage>
</organism>
<keyword evidence="2" id="KW-1185">Reference proteome</keyword>
<gene>
    <name evidence="1" type="ORF">GCWU000342_00396</name>
</gene>
<dbReference type="AlphaFoldDB" id="C4G8U9"/>
<proteinExistence type="predicted"/>
<dbReference type="HOGENOM" id="CLU_2144140_0_0_9"/>
<comment type="caution">
    <text evidence="1">The sequence shown here is derived from an EMBL/GenBank/DDBJ whole genome shotgun (WGS) entry which is preliminary data.</text>
</comment>
<protein>
    <submittedName>
        <fullName evidence="1">Uncharacterized protein</fullName>
    </submittedName>
</protein>
<accession>C4G8U9</accession>
<reference evidence="1" key="1">
    <citation type="submission" date="2009-04" db="EMBL/GenBank/DDBJ databases">
        <authorList>
            <person name="Weinstock G."/>
            <person name="Sodergren E."/>
            <person name="Clifton S."/>
            <person name="Fulton L."/>
            <person name="Fulton B."/>
            <person name="Courtney L."/>
            <person name="Fronick C."/>
            <person name="Harrison M."/>
            <person name="Strong C."/>
            <person name="Farmer C."/>
            <person name="Delahaunty K."/>
            <person name="Markovic C."/>
            <person name="Hall O."/>
            <person name="Minx P."/>
            <person name="Tomlinson C."/>
            <person name="Mitreva M."/>
            <person name="Nelson J."/>
            <person name="Hou S."/>
            <person name="Wollam A."/>
            <person name="Pepin K.H."/>
            <person name="Johnson M."/>
            <person name="Bhonagiri V."/>
            <person name="Nash W.E."/>
            <person name="Warren W."/>
            <person name="Chinwalla A."/>
            <person name="Mardis E.R."/>
            <person name="Wilson R.K."/>
        </authorList>
    </citation>
    <scope>NUCLEOTIDE SEQUENCE [LARGE SCALE GENOMIC DNA]</scope>
    <source>
        <strain evidence="1">DSM 14600</strain>
    </source>
</reference>
<dbReference type="EMBL" id="ACIP02000001">
    <property type="protein sequence ID" value="EEP29046.1"/>
    <property type="molecule type" value="Genomic_DNA"/>
</dbReference>
<name>C4G8U9_9FIRM</name>
<dbReference type="STRING" id="626523.GCWU000342_00396"/>
<evidence type="ECO:0000313" key="1">
    <source>
        <dbReference type="EMBL" id="EEP29046.1"/>
    </source>
</evidence>
<evidence type="ECO:0000313" key="2">
    <source>
        <dbReference type="Proteomes" id="UP000003494"/>
    </source>
</evidence>
<dbReference type="Proteomes" id="UP000003494">
    <property type="component" value="Unassembled WGS sequence"/>
</dbReference>
<sequence length="112" mass="12809">MKRKSPSFVGFHYYMKPQIYCQFDDKSGYLYLILYFASIVPNSNRNYNDPCLHHGSIVCDFSSPKEPTEDIFEDSRASDSAARPRDIGRKAYGAIGTTHMVPARIAYKDTKE</sequence>